<evidence type="ECO:0000256" key="1">
    <source>
        <dbReference type="ARBA" id="ARBA00023118"/>
    </source>
</evidence>
<dbReference type="RefSeq" id="WP_084111439.1">
    <property type="nucleotide sequence ID" value="NZ_CP017675.1"/>
</dbReference>
<name>A0A1J0AAJ7_9CYAN</name>
<keyword evidence="4" id="KW-1185">Reference proteome</keyword>
<gene>
    <name evidence="3" type="ORF">GlitD10_0615</name>
</gene>
<accession>A0A1J0AAJ7</accession>
<dbReference type="NCBIfam" id="TIGR02580">
    <property type="entry name" value="cas_RAMP_Cmr4"/>
    <property type="match status" value="1"/>
</dbReference>
<dbReference type="Proteomes" id="UP000180235">
    <property type="component" value="Chromosome"/>
</dbReference>
<dbReference type="InterPro" id="IPR013410">
    <property type="entry name" value="CRISPR-assoc_RAMP_Cmr4"/>
</dbReference>
<keyword evidence="1" id="KW-0051">Antiviral defense</keyword>
<protein>
    <submittedName>
        <fullName evidence="3">CRISPR-associated RAMP Cmr4 family protein family protein</fullName>
    </submittedName>
</protein>
<dbReference type="OrthoDB" id="507666at2"/>
<dbReference type="PANTHER" id="PTHR36700">
    <property type="entry name" value="CRISPR SYSTEM CMR SUBUNIT CMR4"/>
    <property type="match status" value="1"/>
</dbReference>
<dbReference type="PANTHER" id="PTHR36700:SF1">
    <property type="entry name" value="CRISPR SYSTEM CMR SUBUNIT CMR4"/>
    <property type="match status" value="1"/>
</dbReference>
<dbReference type="EMBL" id="CP017675">
    <property type="protein sequence ID" value="APB32929.1"/>
    <property type="molecule type" value="Genomic_DNA"/>
</dbReference>
<feature type="domain" description="CRISPR type III-associated protein" evidence="2">
    <location>
        <begin position="7"/>
        <end position="267"/>
    </location>
</feature>
<evidence type="ECO:0000313" key="4">
    <source>
        <dbReference type="Proteomes" id="UP000180235"/>
    </source>
</evidence>
<evidence type="ECO:0000313" key="3">
    <source>
        <dbReference type="EMBL" id="APB32929.1"/>
    </source>
</evidence>
<dbReference type="KEGG" id="glt:GlitD10_0615"/>
<proteinExistence type="predicted"/>
<sequence length="280" mass="30925">MYVVHLILLSPLHTGGTTQEGNLLGIARESHTNLPYIPSSTIRGRLRSSVPGNEKIEINGKEKSKRFYLFGNEIADGEQLEQGAVWIGDGSILWIPVPSLSHGVVWVTSPMLLRRWVRLSGSKLTIPAENSTNIAGTGNVYLKDAILKRENLSIWNDWEQGEKAVPGLNESGGINHVLVLADKHCATIVQMSLWRQVKVKLDEHKTVDGGFRYEEAIPPDALMYFPWGITAQANGTSTEARQGFEQLLQRSEVLQIGGQESLGRGFVQLMIESVTQEGQS</sequence>
<dbReference type="GO" id="GO:0051607">
    <property type="term" value="P:defense response to virus"/>
    <property type="evidence" value="ECO:0007669"/>
    <property type="project" value="UniProtKB-KW"/>
</dbReference>
<dbReference type="InterPro" id="IPR005537">
    <property type="entry name" value="RAMP_III_fam"/>
</dbReference>
<dbReference type="STRING" id="1188229.GlitD10_0615"/>
<organism evidence="3 4">
    <name type="scientific">Gloeomargarita lithophora Alchichica-D10</name>
    <dbReference type="NCBI Taxonomy" id="1188229"/>
    <lineage>
        <taxon>Bacteria</taxon>
        <taxon>Bacillati</taxon>
        <taxon>Cyanobacteriota</taxon>
        <taxon>Cyanophyceae</taxon>
        <taxon>Gloeomargaritales</taxon>
        <taxon>Gloeomargaritaceae</taxon>
        <taxon>Gloeomargarita</taxon>
    </lineage>
</organism>
<evidence type="ECO:0000259" key="2">
    <source>
        <dbReference type="Pfam" id="PF03787"/>
    </source>
</evidence>
<dbReference type="AlphaFoldDB" id="A0A1J0AAJ7"/>
<dbReference type="Pfam" id="PF03787">
    <property type="entry name" value="RAMPs"/>
    <property type="match status" value="1"/>
</dbReference>
<reference evidence="3 4" key="1">
    <citation type="submission" date="2016-10" db="EMBL/GenBank/DDBJ databases">
        <title>Description of Gloeomargarita lithophora gen. nov., sp. nov., a thylakoid-bearing basal-branching cyanobacterium with intracellular carbonates, and proposal for Gloeomargaritales ord. nov.</title>
        <authorList>
            <person name="Moreira D."/>
            <person name="Tavera R."/>
            <person name="Benzerara K."/>
            <person name="Skouri-Panet F."/>
            <person name="Couradeau E."/>
            <person name="Gerard E."/>
            <person name="Loussert C."/>
            <person name="Novelo E."/>
            <person name="Zivanovic Y."/>
            <person name="Lopez-Garcia P."/>
        </authorList>
    </citation>
    <scope>NUCLEOTIDE SEQUENCE [LARGE SCALE GENOMIC DNA]</scope>
    <source>
        <strain evidence="3 4">D10</strain>
    </source>
</reference>